<accession>A0A5B8XMQ5</accession>
<organism evidence="1 2">
    <name type="scientific">Microvenator marinus</name>
    <dbReference type="NCBI Taxonomy" id="2600177"/>
    <lineage>
        <taxon>Bacteria</taxon>
        <taxon>Deltaproteobacteria</taxon>
        <taxon>Bradymonadales</taxon>
        <taxon>Microvenatoraceae</taxon>
        <taxon>Microvenator</taxon>
    </lineage>
</organism>
<dbReference type="EMBL" id="CP042467">
    <property type="protein sequence ID" value="QED27132.1"/>
    <property type="molecule type" value="Genomic_DNA"/>
</dbReference>
<proteinExistence type="predicted"/>
<evidence type="ECO:0000313" key="2">
    <source>
        <dbReference type="Proteomes" id="UP000321595"/>
    </source>
</evidence>
<dbReference type="OrthoDB" id="5504717at2"/>
<dbReference type="AlphaFoldDB" id="A0A5B8XMQ5"/>
<sequence length="205" mass="23853">MAHVVMQAAEFPRVELAIEAEKQLGELRKAYIEFEKTDPDPWGFKEVPKPLLEFGARHGVDWPHRKDARFLLKDSFDEATRLIRIERMVFFYGGGFDLGGPTLRSILSAMGAEIVDEFCYLKIRSETPDQRLEELVEFLEDEELEDQFEIDPEDRDDFLHLLEIKGPRHSRILGFDDSGVSDWAFIHLIPQLDGEDPSFIRREEE</sequence>
<dbReference type="KEGG" id="bbae:FRD01_07725"/>
<dbReference type="Proteomes" id="UP000321595">
    <property type="component" value="Chromosome"/>
</dbReference>
<evidence type="ECO:0000313" key="1">
    <source>
        <dbReference type="EMBL" id="QED27132.1"/>
    </source>
</evidence>
<dbReference type="RefSeq" id="WP_146958817.1">
    <property type="nucleotide sequence ID" value="NZ_CP042467.1"/>
</dbReference>
<reference evidence="1 2" key="1">
    <citation type="submission" date="2019-08" db="EMBL/GenBank/DDBJ databases">
        <authorList>
            <person name="Liang Q."/>
        </authorList>
    </citation>
    <scope>NUCLEOTIDE SEQUENCE [LARGE SCALE GENOMIC DNA]</scope>
    <source>
        <strain evidence="1 2">V1718</strain>
    </source>
</reference>
<protein>
    <submittedName>
        <fullName evidence="1">Uncharacterized protein</fullName>
    </submittedName>
</protein>
<gene>
    <name evidence="1" type="ORF">FRD01_07725</name>
</gene>
<name>A0A5B8XMQ5_9DELT</name>
<keyword evidence="2" id="KW-1185">Reference proteome</keyword>